<organism evidence="2 3">
    <name type="scientific">Streptomyces flavidovirens</name>
    <dbReference type="NCBI Taxonomy" id="67298"/>
    <lineage>
        <taxon>Bacteria</taxon>
        <taxon>Bacillati</taxon>
        <taxon>Actinomycetota</taxon>
        <taxon>Actinomycetes</taxon>
        <taxon>Kitasatosporales</taxon>
        <taxon>Streptomycetaceae</taxon>
        <taxon>Streptomyces</taxon>
    </lineage>
</organism>
<evidence type="ECO:0000313" key="2">
    <source>
        <dbReference type="EMBL" id="MFF3337878.1"/>
    </source>
</evidence>
<reference evidence="2 3" key="1">
    <citation type="submission" date="2024-10" db="EMBL/GenBank/DDBJ databases">
        <title>The Natural Products Discovery Center: Release of the First 8490 Sequenced Strains for Exploring Actinobacteria Biosynthetic Diversity.</title>
        <authorList>
            <person name="Kalkreuter E."/>
            <person name="Kautsar S.A."/>
            <person name="Yang D."/>
            <person name="Bader C.D."/>
            <person name="Teijaro C.N."/>
            <person name="Fluegel L."/>
            <person name="Davis C.M."/>
            <person name="Simpson J.R."/>
            <person name="Lauterbach L."/>
            <person name="Steele A.D."/>
            <person name="Gui C."/>
            <person name="Meng S."/>
            <person name="Li G."/>
            <person name="Viehrig K."/>
            <person name="Ye F."/>
            <person name="Su P."/>
            <person name="Kiefer A.F."/>
            <person name="Nichols A."/>
            <person name="Cepeda A.J."/>
            <person name="Yan W."/>
            <person name="Fan B."/>
            <person name="Jiang Y."/>
            <person name="Adhikari A."/>
            <person name="Zheng C.-J."/>
            <person name="Schuster L."/>
            <person name="Cowan T.M."/>
            <person name="Smanski M.J."/>
            <person name="Chevrette M.G."/>
            <person name="De Carvalho L.P.S."/>
            <person name="Shen B."/>
        </authorList>
    </citation>
    <scope>NUCLEOTIDE SEQUENCE [LARGE SCALE GENOMIC DNA]</scope>
    <source>
        <strain evidence="2 3">NPDC003029</strain>
    </source>
</reference>
<feature type="region of interest" description="Disordered" evidence="1">
    <location>
        <begin position="223"/>
        <end position="249"/>
    </location>
</feature>
<dbReference type="Proteomes" id="UP001601976">
    <property type="component" value="Unassembled WGS sequence"/>
</dbReference>
<feature type="region of interest" description="Disordered" evidence="1">
    <location>
        <begin position="304"/>
        <end position="329"/>
    </location>
</feature>
<evidence type="ECO:0000313" key="3">
    <source>
        <dbReference type="Proteomes" id="UP001601976"/>
    </source>
</evidence>
<evidence type="ECO:0000256" key="1">
    <source>
        <dbReference type="SAM" id="MobiDB-lite"/>
    </source>
</evidence>
<comment type="caution">
    <text evidence="2">The sequence shown here is derived from an EMBL/GenBank/DDBJ whole genome shotgun (WGS) entry which is preliminary data.</text>
</comment>
<gene>
    <name evidence="2" type="ORF">ACFYWW_03935</name>
</gene>
<keyword evidence="3" id="KW-1185">Reference proteome</keyword>
<dbReference type="EMBL" id="JBIAPK010000001">
    <property type="protein sequence ID" value="MFF3337878.1"/>
    <property type="molecule type" value="Genomic_DNA"/>
</dbReference>
<protein>
    <submittedName>
        <fullName evidence="2">Competence protein CoiA family protein</fullName>
    </submittedName>
</protein>
<dbReference type="RefSeq" id="WP_387893789.1">
    <property type="nucleotide sequence ID" value="NZ_JBIAPK010000001.1"/>
</dbReference>
<name>A0ABW6RA43_9ACTN</name>
<accession>A0ABW6RA43</accession>
<sequence>MQTAVIGSAKSEIPVMLPMQAIEVRSFRNAHEGETFWCGRWLGGCGGRLTSKLYADRACHFAHVPDPGRASAPCRRASVGVSSADHLYIKRQILQWLAAQSIPAHARISEDSDRLGGEVLFEPGGYGCLRVLLDQDAALPAAVDGTQLLLGPGVELDPHQLTLHGYVLRIRCDTDGTLRHVMIGTQMHGKTVWFSLDECQLMPWGLSTPAVEEVRRLRSTHRPLTIPHRPSPADHPAPVAAPQAEDDRESAFADLQQAVDHDHGGSELRHCLTRAETVTHGGASAEENALLRRAGDLMLRKERGVGLSTPPAPAITQHRASRAARRVSPTPAAAAATVKRGSRQAAKAAADLLDALDRRRDHLTPAEQQRLVTLLAEKAQKAGRWLTAEQGAKVTAWKDQASRTPAEADHPKPVRVPKAAAAGAHAAPITVPTDIDTVADAARDVLEHAARLGKTVTWNHLCAQVKGLAELPEDRQDRALQKASSRSRPSVPLAALITTDSGTLHPHYRRLTQQAGRPLPDDNAAARTAWQAAVTDVHRSYQPPR</sequence>
<proteinExistence type="predicted"/>